<reference evidence="2" key="1">
    <citation type="journal article" date="2019" name="Int. J. Syst. Evol. Microbiol.">
        <title>The Global Catalogue of Microorganisms (GCM) 10K type strain sequencing project: providing services to taxonomists for standard genome sequencing and annotation.</title>
        <authorList>
            <consortium name="The Broad Institute Genomics Platform"/>
            <consortium name="The Broad Institute Genome Sequencing Center for Infectious Disease"/>
            <person name="Wu L."/>
            <person name="Ma J."/>
        </authorList>
    </citation>
    <scope>NUCLEOTIDE SEQUENCE [LARGE SCALE GENOMIC DNA]</scope>
    <source>
        <strain evidence="2">KCTC 33676</strain>
    </source>
</reference>
<keyword evidence="2" id="KW-1185">Reference proteome</keyword>
<protein>
    <submittedName>
        <fullName evidence="1">DUF1850 domain-containing protein</fullName>
    </submittedName>
</protein>
<dbReference type="InterPro" id="IPR015001">
    <property type="entry name" value="DUF1850"/>
</dbReference>
<proteinExistence type="predicted"/>
<dbReference type="RefSeq" id="WP_379929358.1">
    <property type="nucleotide sequence ID" value="NZ_JBHUMM010000017.1"/>
</dbReference>
<dbReference type="Proteomes" id="UP001597497">
    <property type="component" value="Unassembled WGS sequence"/>
</dbReference>
<accession>A0ABW5RA52</accession>
<organism evidence="1 2">
    <name type="scientific">Marinicrinis sediminis</name>
    <dbReference type="NCBI Taxonomy" id="1652465"/>
    <lineage>
        <taxon>Bacteria</taxon>
        <taxon>Bacillati</taxon>
        <taxon>Bacillota</taxon>
        <taxon>Bacilli</taxon>
        <taxon>Bacillales</taxon>
        <taxon>Paenibacillaceae</taxon>
    </lineage>
</organism>
<evidence type="ECO:0000313" key="1">
    <source>
        <dbReference type="EMBL" id="MFD2671883.1"/>
    </source>
</evidence>
<evidence type="ECO:0000313" key="2">
    <source>
        <dbReference type="Proteomes" id="UP001597497"/>
    </source>
</evidence>
<dbReference type="EMBL" id="JBHUMM010000017">
    <property type="protein sequence ID" value="MFD2671883.1"/>
    <property type="molecule type" value="Genomic_DNA"/>
</dbReference>
<comment type="caution">
    <text evidence="1">The sequence shown here is derived from an EMBL/GenBank/DDBJ whole genome shotgun (WGS) entry which is preliminary data.</text>
</comment>
<sequence>MKEATGGRRALLKGRALFLSPAPFSRDRWVLAGLLLLVVGGMVVSDPIEKRMVLRIVDEQSAQLIWQSEVHAQSGWSHTYLHSVEKCPITERYSINAEGRMVLMESWNCSFGAGIASDAGEGKGRLVDGYYLITDLEKPFEVIYMQAASFSEHTLHIDTYTLHLSDEHADRLLRIETIFVPRWKRW</sequence>
<dbReference type="Pfam" id="PF08905">
    <property type="entry name" value="DUF1850"/>
    <property type="match status" value="1"/>
</dbReference>
<gene>
    <name evidence="1" type="ORF">ACFSUC_09710</name>
</gene>
<name>A0ABW5RA52_9BACL</name>